<organism evidence="3">
    <name type="scientific">marine sediment metagenome</name>
    <dbReference type="NCBI Taxonomy" id="412755"/>
    <lineage>
        <taxon>unclassified sequences</taxon>
        <taxon>metagenomes</taxon>
        <taxon>ecological metagenomes</taxon>
    </lineage>
</organism>
<feature type="region of interest" description="Disordered" evidence="1">
    <location>
        <begin position="1"/>
        <end position="53"/>
    </location>
</feature>
<dbReference type="CDD" id="cd10567">
    <property type="entry name" value="SWIB-MDM2_like"/>
    <property type="match status" value="1"/>
</dbReference>
<dbReference type="EMBL" id="LAZR01064453">
    <property type="protein sequence ID" value="KKK57489.1"/>
    <property type="molecule type" value="Genomic_DNA"/>
</dbReference>
<feature type="domain" description="DM2" evidence="2">
    <location>
        <begin position="62"/>
        <end position="138"/>
    </location>
</feature>
<sequence length="138" mass="15376">HGSTAPTPANKRAGGSQGPDWRTARPVQLRRRGAPNEMLRGIMRKGNSMTSASKKGALENSAFMRPLTPSPELAAVVGSEPIPRTEVTKRIWKYIKKHDLQDLTNRRMINADENLRPVFGKDQVSMFEMTKLLGKHLS</sequence>
<accession>A0A0F8YTR8</accession>
<dbReference type="PANTHER" id="PTHR13844">
    <property type="entry name" value="SWI/SNF-RELATED MATRIX-ASSOCIATED ACTIN-DEPENDENT REGULATOR OF CHROMATIN SUBFAMILY D"/>
    <property type="match status" value="1"/>
</dbReference>
<name>A0A0F8YTR8_9ZZZZ</name>
<comment type="caution">
    <text evidence="3">The sequence shown here is derived from an EMBL/GenBank/DDBJ whole genome shotgun (WGS) entry which is preliminary data.</text>
</comment>
<gene>
    <name evidence="3" type="ORF">LCGC14_3053930</name>
</gene>
<protein>
    <recommendedName>
        <fullName evidence="2">DM2 domain-containing protein</fullName>
    </recommendedName>
</protein>
<dbReference type="InterPro" id="IPR003121">
    <property type="entry name" value="SWIB_MDM2_domain"/>
</dbReference>
<dbReference type="PROSITE" id="PS51925">
    <property type="entry name" value="SWIB_MDM2"/>
    <property type="match status" value="1"/>
</dbReference>
<evidence type="ECO:0000256" key="1">
    <source>
        <dbReference type="SAM" id="MobiDB-lite"/>
    </source>
</evidence>
<dbReference type="InterPro" id="IPR019835">
    <property type="entry name" value="SWIB_domain"/>
</dbReference>
<dbReference type="AlphaFoldDB" id="A0A0F8YTR8"/>
<dbReference type="SMART" id="SM00151">
    <property type="entry name" value="SWIB"/>
    <property type="match status" value="1"/>
</dbReference>
<proteinExistence type="predicted"/>
<reference evidence="3" key="1">
    <citation type="journal article" date="2015" name="Nature">
        <title>Complex archaea that bridge the gap between prokaryotes and eukaryotes.</title>
        <authorList>
            <person name="Spang A."/>
            <person name="Saw J.H."/>
            <person name="Jorgensen S.L."/>
            <person name="Zaremba-Niedzwiedzka K."/>
            <person name="Martijn J."/>
            <person name="Lind A.E."/>
            <person name="van Eijk R."/>
            <person name="Schleper C."/>
            <person name="Guy L."/>
            <person name="Ettema T.J."/>
        </authorList>
    </citation>
    <scope>NUCLEOTIDE SEQUENCE</scope>
</reference>
<dbReference type="InterPro" id="IPR036885">
    <property type="entry name" value="SWIB_MDM2_dom_sf"/>
</dbReference>
<evidence type="ECO:0000259" key="2">
    <source>
        <dbReference type="PROSITE" id="PS51925"/>
    </source>
</evidence>
<feature type="non-terminal residue" evidence="3">
    <location>
        <position position="1"/>
    </location>
</feature>
<dbReference type="SUPFAM" id="SSF47592">
    <property type="entry name" value="SWIB/MDM2 domain"/>
    <property type="match status" value="1"/>
</dbReference>
<evidence type="ECO:0000313" key="3">
    <source>
        <dbReference type="EMBL" id="KKK57489.1"/>
    </source>
</evidence>
<dbReference type="Gene3D" id="1.10.245.10">
    <property type="entry name" value="SWIB/MDM2 domain"/>
    <property type="match status" value="1"/>
</dbReference>
<dbReference type="Pfam" id="PF02201">
    <property type="entry name" value="SWIB"/>
    <property type="match status" value="1"/>
</dbReference>